<name>A0A915DMQ9_9BILA</name>
<reference evidence="2" key="1">
    <citation type="submission" date="2022-11" db="UniProtKB">
        <authorList>
            <consortium name="WormBaseParasite"/>
        </authorList>
    </citation>
    <scope>IDENTIFICATION</scope>
</reference>
<organism evidence="1 2">
    <name type="scientific">Ditylenchus dipsaci</name>
    <dbReference type="NCBI Taxonomy" id="166011"/>
    <lineage>
        <taxon>Eukaryota</taxon>
        <taxon>Metazoa</taxon>
        <taxon>Ecdysozoa</taxon>
        <taxon>Nematoda</taxon>
        <taxon>Chromadorea</taxon>
        <taxon>Rhabditida</taxon>
        <taxon>Tylenchina</taxon>
        <taxon>Tylenchomorpha</taxon>
        <taxon>Sphaerularioidea</taxon>
        <taxon>Anguinidae</taxon>
        <taxon>Anguininae</taxon>
        <taxon>Ditylenchus</taxon>
    </lineage>
</organism>
<protein>
    <submittedName>
        <fullName evidence="2">Uncharacterized protein</fullName>
    </submittedName>
</protein>
<evidence type="ECO:0000313" key="1">
    <source>
        <dbReference type="Proteomes" id="UP000887574"/>
    </source>
</evidence>
<evidence type="ECO:0000313" key="2">
    <source>
        <dbReference type="WBParaSite" id="jg21632"/>
    </source>
</evidence>
<dbReference type="Proteomes" id="UP000887574">
    <property type="component" value="Unplaced"/>
</dbReference>
<dbReference type="WBParaSite" id="jg21632">
    <property type="protein sequence ID" value="jg21632"/>
    <property type="gene ID" value="jg21632"/>
</dbReference>
<proteinExistence type="predicted"/>
<keyword evidence="1" id="KW-1185">Reference proteome</keyword>
<accession>A0A915DMQ9</accession>
<dbReference type="AlphaFoldDB" id="A0A915DMQ9"/>
<sequence>MIYFLRCNYRCLTPVSDHKFKRKKWTQPKDRVQPRCDVFEVKRELKKPAGAKYTNMYYQIFREQNEDKLSSFLTLQPTTTQPLLQPTPPLFLKRPDATTPSECAQQLRLPSKQSLLPITSIPAATTPLIYISDAQPSREHPYSSKIQLSQPAPIETSGELQTHLLHSGIVRPDMLPASITRRASVQPTMSTLSHLHPSQPPYMMIEVDQSQLPLQIQAQLARPSTSSQETSQEVRLAYVPQLDLYIYPSNPSIQLKMSSSECYSREHGGIDQWRNPFSPYPEGAQLRGQVIKTPTAIQFLPNSELKEPTGEVATKILGEINQLLTSGLPMPIRRRQG</sequence>